<keyword evidence="3" id="KW-1185">Reference proteome</keyword>
<feature type="compositionally biased region" description="Basic and acidic residues" evidence="1">
    <location>
        <begin position="246"/>
        <end position="259"/>
    </location>
</feature>
<dbReference type="Proteomes" id="UP001222325">
    <property type="component" value="Unassembled WGS sequence"/>
</dbReference>
<dbReference type="Pfam" id="PF03134">
    <property type="entry name" value="TB2_DP1_HVA22"/>
    <property type="match status" value="1"/>
</dbReference>
<feature type="compositionally biased region" description="Low complexity" evidence="1">
    <location>
        <begin position="454"/>
        <end position="467"/>
    </location>
</feature>
<dbReference type="AlphaFoldDB" id="A0AAD6XRU1"/>
<feature type="compositionally biased region" description="Acidic residues" evidence="1">
    <location>
        <begin position="468"/>
        <end position="480"/>
    </location>
</feature>
<feature type="region of interest" description="Disordered" evidence="1">
    <location>
        <begin position="204"/>
        <end position="566"/>
    </location>
</feature>
<evidence type="ECO:0008006" key="4">
    <source>
        <dbReference type="Google" id="ProtNLM"/>
    </source>
</evidence>
<accession>A0AAD6XRU1</accession>
<dbReference type="EMBL" id="JARJCN010000008">
    <property type="protein sequence ID" value="KAJ7098662.1"/>
    <property type="molecule type" value="Genomic_DNA"/>
</dbReference>
<name>A0AAD6XRU1_9AGAR</name>
<evidence type="ECO:0000313" key="2">
    <source>
        <dbReference type="EMBL" id="KAJ7098662.1"/>
    </source>
</evidence>
<comment type="caution">
    <text evidence="2">The sequence shown here is derived from an EMBL/GenBank/DDBJ whole genome shotgun (WGS) entry which is preliminary data.</text>
</comment>
<feature type="compositionally biased region" description="Acidic residues" evidence="1">
    <location>
        <begin position="344"/>
        <end position="363"/>
    </location>
</feature>
<protein>
    <recommendedName>
        <fullName evidence="4">Protein YOP1</fullName>
    </recommendedName>
</protein>
<feature type="compositionally biased region" description="Low complexity" evidence="1">
    <location>
        <begin position="410"/>
        <end position="421"/>
    </location>
</feature>
<feature type="compositionally biased region" description="Pro residues" evidence="1">
    <location>
        <begin position="262"/>
        <end position="277"/>
    </location>
</feature>
<evidence type="ECO:0000313" key="3">
    <source>
        <dbReference type="Proteomes" id="UP001222325"/>
    </source>
</evidence>
<dbReference type="InterPro" id="IPR004345">
    <property type="entry name" value="TB2_DP1_HVA22"/>
</dbReference>
<organism evidence="2 3">
    <name type="scientific">Mycena belliarum</name>
    <dbReference type="NCBI Taxonomy" id="1033014"/>
    <lineage>
        <taxon>Eukaryota</taxon>
        <taxon>Fungi</taxon>
        <taxon>Dikarya</taxon>
        <taxon>Basidiomycota</taxon>
        <taxon>Agaricomycotina</taxon>
        <taxon>Agaricomycetes</taxon>
        <taxon>Agaricomycetidae</taxon>
        <taxon>Agaricales</taxon>
        <taxon>Marasmiineae</taxon>
        <taxon>Mycenaceae</taxon>
        <taxon>Mycena</taxon>
    </lineage>
</organism>
<sequence>MALGVALLRLAMLLLNIYETMKVLKLPRPSARNSGQPTVRALSLRKRNMKGCLAVWIVWCCFMLYERMVERVVSLFIPFYDEFKSLVLLFLIFTRARGAEPIYLHIIRPLLKPYTSTVDALFDITRMFGDIVFVLSTYPFQVVSAWWHEILARFQTPIEDEAPGGLYAEVQQALNSISSCHPPSRRRSSGLPQDNDFAAMTAAQNAIHRPRVSAEGPDPGTRHEIWHPPRSAYQDEDDPTPNVESDESRRAREQADEWRQYPPFPSAYPATPLPAPSTLPSIAPRRFSPIAEDPPELERDFGASLPSLVEPLNRGSFGGASDKASTLRVRTRNGNSALTAAPDSTDEGEDEDEGEEEEEDDFDVTLQTPGPSDVLLTAPMTRSRAKSSSAEPRGEPILPSLLSRLTTDTSVSSASSSASGVGRKRPGDLVASGPVPRGRAAAHIPLLPLEDDSSAGGSSASVSSTSATDDDDDDEDEEGETGLSTSELASPLMRRGRVGAKTRSQPPPRRVQPRRGTRERELPAVAPPPPRRAEPATSSRRRAAVAEPEGPSVAPRPARRVPAKPK</sequence>
<reference evidence="2" key="1">
    <citation type="submission" date="2023-03" db="EMBL/GenBank/DDBJ databases">
        <title>Massive genome expansion in bonnet fungi (Mycena s.s.) driven by repeated elements and novel gene families across ecological guilds.</title>
        <authorList>
            <consortium name="Lawrence Berkeley National Laboratory"/>
            <person name="Harder C.B."/>
            <person name="Miyauchi S."/>
            <person name="Viragh M."/>
            <person name="Kuo A."/>
            <person name="Thoen E."/>
            <person name="Andreopoulos B."/>
            <person name="Lu D."/>
            <person name="Skrede I."/>
            <person name="Drula E."/>
            <person name="Henrissat B."/>
            <person name="Morin E."/>
            <person name="Kohler A."/>
            <person name="Barry K."/>
            <person name="LaButti K."/>
            <person name="Morin E."/>
            <person name="Salamov A."/>
            <person name="Lipzen A."/>
            <person name="Mereny Z."/>
            <person name="Hegedus B."/>
            <person name="Baldrian P."/>
            <person name="Stursova M."/>
            <person name="Weitz H."/>
            <person name="Taylor A."/>
            <person name="Grigoriev I.V."/>
            <person name="Nagy L.G."/>
            <person name="Martin F."/>
            <person name="Kauserud H."/>
        </authorList>
    </citation>
    <scope>NUCLEOTIDE SEQUENCE</scope>
    <source>
        <strain evidence="2">CBHHK173m</strain>
    </source>
</reference>
<feature type="compositionally biased region" description="Basic residues" evidence="1">
    <location>
        <begin position="557"/>
        <end position="566"/>
    </location>
</feature>
<gene>
    <name evidence="2" type="ORF">B0H15DRAFT_878478</name>
</gene>
<evidence type="ECO:0000256" key="1">
    <source>
        <dbReference type="SAM" id="MobiDB-lite"/>
    </source>
</evidence>
<proteinExistence type="predicted"/>